<dbReference type="InterPro" id="IPR046646">
    <property type="entry name" value="DUF6758"/>
</dbReference>
<dbReference type="Proteomes" id="UP001327225">
    <property type="component" value="Chromosome"/>
</dbReference>
<accession>A0ABZ0ZVX6</accession>
<gene>
    <name evidence="1" type="ORF">SHK19_06150</name>
</gene>
<name>A0ABZ0ZVX6_9ACTN</name>
<reference evidence="2" key="1">
    <citation type="submission" date="2023-12" db="EMBL/GenBank/DDBJ databases">
        <title>Novel species in genus Nocardioides.</title>
        <authorList>
            <person name="Zhou H."/>
        </authorList>
    </citation>
    <scope>NUCLEOTIDE SEQUENCE [LARGE SCALE GENOMIC DNA]</scope>
    <source>
        <strain evidence="2">HM61</strain>
    </source>
</reference>
<dbReference type="RefSeq" id="WP_322458361.1">
    <property type="nucleotide sequence ID" value="NZ_CP141059.1"/>
</dbReference>
<protein>
    <submittedName>
        <fullName evidence="1">DUF6758 family protein</fullName>
    </submittedName>
</protein>
<dbReference type="EMBL" id="CP141059">
    <property type="protein sequence ID" value="WQQ27812.1"/>
    <property type="molecule type" value="Genomic_DNA"/>
</dbReference>
<organism evidence="1 2">
    <name type="scientific">Nocardioides bizhenqiangii</name>
    <dbReference type="NCBI Taxonomy" id="3095076"/>
    <lineage>
        <taxon>Bacteria</taxon>
        <taxon>Bacillati</taxon>
        <taxon>Actinomycetota</taxon>
        <taxon>Actinomycetes</taxon>
        <taxon>Propionibacteriales</taxon>
        <taxon>Nocardioidaceae</taxon>
        <taxon>Nocardioides</taxon>
    </lineage>
</organism>
<dbReference type="Pfam" id="PF20544">
    <property type="entry name" value="DUF6758"/>
    <property type="match status" value="1"/>
</dbReference>
<evidence type="ECO:0000313" key="2">
    <source>
        <dbReference type="Proteomes" id="UP001327225"/>
    </source>
</evidence>
<sequence length="215" mass="22465">MSLRVGCPRCSAPVAETGDGGWNCPEHGVVVPMWHPDSASYDDFAAHLGHAGVFPTYLPWPLGPGWTVTDFASVAADGRDARATMTCVSGTSALDGPVDVIVVSEEPGTGLGARIAGLGPHGRIDPGEEVGDGPATVKVRIGSFPVGLWPVSVSGSDGEWDRSVVVGEAEGRWLWIVLRPASAILLLRDDWILRDVSESGPQLVALPFGGPAPPW</sequence>
<keyword evidence="2" id="KW-1185">Reference proteome</keyword>
<proteinExistence type="predicted"/>
<evidence type="ECO:0000313" key="1">
    <source>
        <dbReference type="EMBL" id="WQQ27812.1"/>
    </source>
</evidence>